<name>A0ABW3FD33_9HYPH</name>
<dbReference type="PANTHER" id="PTHR43434">
    <property type="entry name" value="PHOSPHOGLYCOLATE PHOSPHATASE"/>
    <property type="match status" value="1"/>
</dbReference>
<dbReference type="SFLD" id="SFLDS00003">
    <property type="entry name" value="Haloacid_Dehalogenase"/>
    <property type="match status" value="1"/>
</dbReference>
<comment type="pathway">
    <text evidence="2">Organic acid metabolism; glycolate biosynthesis; glycolate from 2-phosphoglycolate: step 1/1.</text>
</comment>
<dbReference type="InterPro" id="IPR050155">
    <property type="entry name" value="HAD-like_hydrolase_sf"/>
</dbReference>
<evidence type="ECO:0000256" key="4">
    <source>
        <dbReference type="ARBA" id="ARBA00013078"/>
    </source>
</evidence>
<keyword evidence="5" id="KW-0378">Hydrolase</keyword>
<evidence type="ECO:0000313" key="5">
    <source>
        <dbReference type="EMBL" id="MFD0915799.1"/>
    </source>
</evidence>
<comment type="similarity">
    <text evidence="3">Belongs to the HAD-like hydrolase superfamily. CbbY/CbbZ/Gph/YieH family.</text>
</comment>
<protein>
    <recommendedName>
        <fullName evidence="4">phosphoglycolate phosphatase</fullName>
        <ecNumber evidence="4">3.1.3.18</ecNumber>
    </recommendedName>
</protein>
<dbReference type="EC" id="3.1.3.18" evidence="4"/>
<sequence>MAIKAILFDKDGTLIDFSGTFGPATAKVIGHLSDGHAVIAADLAEVLGFDADLKACHAHSVLIAGSLRDIAEVAAPILRRDDIDQLASDIDALYILHSTSSLTPFPFTHGVLDELGAMGLPLGIATNDSEEAARVHLAELGLLERFALICGFDSGHGGKPEPGMVLAFASHCKLAVSEIAMVGDSETDMKAARAAGALAIAVASGEAEAQDLAEFGDHVLNDISALPDLVRKLNQEMNA</sequence>
<dbReference type="InterPro" id="IPR023214">
    <property type="entry name" value="HAD_sf"/>
</dbReference>
<dbReference type="InterPro" id="IPR006439">
    <property type="entry name" value="HAD-SF_hydro_IA"/>
</dbReference>
<reference evidence="6" key="1">
    <citation type="journal article" date="2019" name="Int. J. Syst. Evol. Microbiol.">
        <title>The Global Catalogue of Microorganisms (GCM) 10K type strain sequencing project: providing services to taxonomists for standard genome sequencing and annotation.</title>
        <authorList>
            <consortium name="The Broad Institute Genomics Platform"/>
            <consortium name="The Broad Institute Genome Sequencing Center for Infectious Disease"/>
            <person name="Wu L."/>
            <person name="Ma J."/>
        </authorList>
    </citation>
    <scope>NUCLEOTIDE SEQUENCE [LARGE SCALE GENOMIC DNA]</scope>
    <source>
        <strain evidence="6">CCUG 60023</strain>
    </source>
</reference>
<dbReference type="SFLD" id="SFLDG01129">
    <property type="entry name" value="C1.5:_HAD__Beta-PGM__Phosphata"/>
    <property type="match status" value="1"/>
</dbReference>
<evidence type="ECO:0000256" key="2">
    <source>
        <dbReference type="ARBA" id="ARBA00004818"/>
    </source>
</evidence>
<evidence type="ECO:0000256" key="3">
    <source>
        <dbReference type="ARBA" id="ARBA00006171"/>
    </source>
</evidence>
<accession>A0ABW3FD33</accession>
<dbReference type="EMBL" id="JBHTJV010000003">
    <property type="protein sequence ID" value="MFD0915799.1"/>
    <property type="molecule type" value="Genomic_DNA"/>
</dbReference>
<proteinExistence type="inferred from homology"/>
<dbReference type="Gene3D" id="3.40.50.1000">
    <property type="entry name" value="HAD superfamily/HAD-like"/>
    <property type="match status" value="1"/>
</dbReference>
<dbReference type="Proteomes" id="UP001597101">
    <property type="component" value="Unassembled WGS sequence"/>
</dbReference>
<dbReference type="Gene3D" id="1.10.150.240">
    <property type="entry name" value="Putative phosphatase, domain 2"/>
    <property type="match status" value="1"/>
</dbReference>
<dbReference type="Pfam" id="PF00702">
    <property type="entry name" value="Hydrolase"/>
    <property type="match status" value="1"/>
</dbReference>
<dbReference type="NCBIfam" id="TIGR01549">
    <property type="entry name" value="HAD-SF-IA-v1"/>
    <property type="match status" value="1"/>
</dbReference>
<dbReference type="RefSeq" id="WP_377211645.1">
    <property type="nucleotide sequence ID" value="NZ_JBHTJV010000003.1"/>
</dbReference>
<gene>
    <name evidence="5" type="ORF">ACFQ14_05215</name>
</gene>
<evidence type="ECO:0000313" key="6">
    <source>
        <dbReference type="Proteomes" id="UP001597101"/>
    </source>
</evidence>
<evidence type="ECO:0000256" key="1">
    <source>
        <dbReference type="ARBA" id="ARBA00000830"/>
    </source>
</evidence>
<dbReference type="InterPro" id="IPR023198">
    <property type="entry name" value="PGP-like_dom2"/>
</dbReference>
<dbReference type="InterPro" id="IPR036412">
    <property type="entry name" value="HAD-like_sf"/>
</dbReference>
<keyword evidence="6" id="KW-1185">Reference proteome</keyword>
<dbReference type="PANTHER" id="PTHR43434:SF1">
    <property type="entry name" value="PHOSPHOGLYCOLATE PHOSPHATASE"/>
    <property type="match status" value="1"/>
</dbReference>
<comment type="caution">
    <text evidence="5">The sequence shown here is derived from an EMBL/GenBank/DDBJ whole genome shotgun (WGS) entry which is preliminary data.</text>
</comment>
<organism evidence="5 6">
    <name type="scientific">Pseudahrensia aquimaris</name>
    <dbReference type="NCBI Taxonomy" id="744461"/>
    <lineage>
        <taxon>Bacteria</taxon>
        <taxon>Pseudomonadati</taxon>
        <taxon>Pseudomonadota</taxon>
        <taxon>Alphaproteobacteria</taxon>
        <taxon>Hyphomicrobiales</taxon>
        <taxon>Ahrensiaceae</taxon>
        <taxon>Pseudahrensia</taxon>
    </lineage>
</organism>
<comment type="catalytic activity">
    <reaction evidence="1">
        <text>2-phosphoglycolate + H2O = glycolate + phosphate</text>
        <dbReference type="Rhea" id="RHEA:14369"/>
        <dbReference type="ChEBI" id="CHEBI:15377"/>
        <dbReference type="ChEBI" id="CHEBI:29805"/>
        <dbReference type="ChEBI" id="CHEBI:43474"/>
        <dbReference type="ChEBI" id="CHEBI:58033"/>
        <dbReference type="EC" id="3.1.3.18"/>
    </reaction>
</comment>
<dbReference type="GO" id="GO:0016787">
    <property type="term" value="F:hydrolase activity"/>
    <property type="evidence" value="ECO:0007669"/>
    <property type="project" value="UniProtKB-KW"/>
</dbReference>
<dbReference type="SUPFAM" id="SSF56784">
    <property type="entry name" value="HAD-like"/>
    <property type="match status" value="1"/>
</dbReference>